<dbReference type="InterPro" id="IPR058940">
    <property type="entry name" value="mS26_fungi"/>
</dbReference>
<organism evidence="2 3">
    <name type="scientific">Linnemannia elongata AG-77</name>
    <dbReference type="NCBI Taxonomy" id="1314771"/>
    <lineage>
        <taxon>Eukaryota</taxon>
        <taxon>Fungi</taxon>
        <taxon>Fungi incertae sedis</taxon>
        <taxon>Mucoromycota</taxon>
        <taxon>Mortierellomycotina</taxon>
        <taxon>Mortierellomycetes</taxon>
        <taxon>Mortierellales</taxon>
        <taxon>Mortierellaceae</taxon>
        <taxon>Linnemannia</taxon>
    </lineage>
</organism>
<proteinExistence type="predicted"/>
<evidence type="ECO:0000313" key="2">
    <source>
        <dbReference type="EMBL" id="OAQ30469.1"/>
    </source>
</evidence>
<dbReference type="Pfam" id="PF26163">
    <property type="entry name" value="mS26"/>
    <property type="match status" value="1"/>
</dbReference>
<feature type="region of interest" description="Disordered" evidence="1">
    <location>
        <begin position="20"/>
        <end position="80"/>
    </location>
</feature>
<dbReference type="AlphaFoldDB" id="A0A197K1X7"/>
<gene>
    <name evidence="2" type="ORF">K457DRAFT_137081</name>
</gene>
<accession>A0A197K1X7</accession>
<protein>
    <submittedName>
        <fullName evidence="2">Uncharacterized protein</fullName>
    </submittedName>
</protein>
<evidence type="ECO:0000256" key="1">
    <source>
        <dbReference type="SAM" id="MobiDB-lite"/>
    </source>
</evidence>
<name>A0A197K1X7_9FUNG</name>
<reference evidence="2 3" key="1">
    <citation type="submission" date="2016-05" db="EMBL/GenBank/DDBJ databases">
        <title>Genome sequencing reveals origins of a unique bacterial endosymbiosis in the earliest lineages of terrestrial Fungi.</title>
        <authorList>
            <consortium name="DOE Joint Genome Institute"/>
            <person name="Uehling J."/>
            <person name="Gryganskyi A."/>
            <person name="Hameed K."/>
            <person name="Tschaplinski T."/>
            <person name="Misztal P."/>
            <person name="Wu S."/>
            <person name="Desiro A."/>
            <person name="Vande Pol N."/>
            <person name="Du Z.-Y."/>
            <person name="Zienkiewicz A."/>
            <person name="Zienkiewicz K."/>
            <person name="Morin E."/>
            <person name="Tisserant E."/>
            <person name="Splivallo R."/>
            <person name="Hainaut M."/>
            <person name="Henrissat B."/>
            <person name="Ohm R."/>
            <person name="Kuo A."/>
            <person name="Yan J."/>
            <person name="Lipzen A."/>
            <person name="Nolan M."/>
            <person name="Labutti K."/>
            <person name="Barry K."/>
            <person name="Goldstein A."/>
            <person name="Labbe J."/>
            <person name="Schadt C."/>
            <person name="Tuskan G."/>
            <person name="Grigoriev I."/>
            <person name="Martin F."/>
            <person name="Vilgalys R."/>
            <person name="Bonito G."/>
        </authorList>
    </citation>
    <scope>NUCLEOTIDE SEQUENCE [LARGE SCALE GENOMIC DNA]</scope>
    <source>
        <strain evidence="2 3">AG-77</strain>
    </source>
</reference>
<dbReference type="OrthoDB" id="5597211at2759"/>
<feature type="compositionally biased region" description="Polar residues" evidence="1">
    <location>
        <begin position="20"/>
        <end position="30"/>
    </location>
</feature>
<keyword evidence="3" id="KW-1185">Reference proteome</keyword>
<evidence type="ECO:0000313" key="3">
    <source>
        <dbReference type="Proteomes" id="UP000078512"/>
    </source>
</evidence>
<dbReference type="Proteomes" id="UP000078512">
    <property type="component" value="Unassembled WGS sequence"/>
</dbReference>
<sequence length="283" mass="31814">MLRHINRALPRATYQIRTLTSARSVEQPSANYRPGKEGFAAGMPHPPGSSASPLPPPAPRTVDSLPEMSKKHQIKANGTPEQKYKLEMTKLRHTYQREHFKGEDAKRVEIERQRKGSLRRLQARQAVDRAENERRLSFERLMQPSAQEGQGAALTGADRQAQVAEFVKERKIRRQANFQKREERASEDRLDAMIRLYHAADDFVTMENLDAKVNEFYETGLTLQSKVYVTGVQEMVNDVMESGGQVSHAGLLKREQELKDVLDGTVSGGKVGYEGAKAKADTA</sequence>
<dbReference type="EMBL" id="KV442035">
    <property type="protein sequence ID" value="OAQ30469.1"/>
    <property type="molecule type" value="Genomic_DNA"/>
</dbReference>
<dbReference type="CDD" id="cd23703">
    <property type="entry name" value="mS26_PET12"/>
    <property type="match status" value="1"/>
</dbReference>